<reference evidence="1 2" key="1">
    <citation type="submission" date="2013-06" db="EMBL/GenBank/DDBJ databases">
        <title>Rumen cellulosomics: divergent fiber-degrading strategies revealed by comparative genome-wide analysis of six Ruminococcal strains.</title>
        <authorList>
            <person name="Dassa B."/>
            <person name="Borovok I."/>
            <person name="Lamed R."/>
            <person name="Flint H."/>
            <person name="Yeoman C.J."/>
            <person name="White B."/>
            <person name="Bayer E.A."/>
        </authorList>
    </citation>
    <scope>NUCLEOTIDE SEQUENCE [LARGE SCALE GENOMIC DNA]</scope>
    <source>
        <strain evidence="1 2">SY3</strain>
    </source>
</reference>
<protein>
    <recommendedName>
        <fullName evidence="3">Lipoprotein</fullName>
    </recommendedName>
</protein>
<sequence length="159" mass="17396">MRFMPLIAAALLTGCGAERTSAKPEKLSGDIDRSADITFFGREYKAELRRGGEGTWECGFTEPENLAGLKITYNSESCIMEMNDLKYQCGKASLPEYGLMPLMAGAVDTLIEGRDVSCTKSGEYTVETGETAGQKFSAKVRDGELTELEVDNSLTVHFR</sequence>
<comment type="caution">
    <text evidence="1">The sequence shown here is derived from an EMBL/GenBank/DDBJ whole genome shotgun (WGS) entry which is preliminary data.</text>
</comment>
<evidence type="ECO:0000313" key="1">
    <source>
        <dbReference type="EMBL" id="EXM41057.1"/>
    </source>
</evidence>
<evidence type="ECO:0000313" key="2">
    <source>
        <dbReference type="Proteomes" id="UP000021369"/>
    </source>
</evidence>
<dbReference type="Proteomes" id="UP000021369">
    <property type="component" value="Unassembled WGS sequence"/>
</dbReference>
<proteinExistence type="predicted"/>
<keyword evidence="2" id="KW-1185">Reference proteome</keyword>
<evidence type="ECO:0008006" key="3">
    <source>
        <dbReference type="Google" id="ProtNLM"/>
    </source>
</evidence>
<dbReference type="PATRIC" id="fig|1341156.4.peg.422"/>
<name>A0A011V697_RUMAL</name>
<gene>
    <name evidence="1" type="ORF">RASY3_03495</name>
</gene>
<dbReference type="PROSITE" id="PS51257">
    <property type="entry name" value="PROKAR_LIPOPROTEIN"/>
    <property type="match status" value="1"/>
</dbReference>
<dbReference type="EMBL" id="JEOB01000001">
    <property type="protein sequence ID" value="EXM41057.1"/>
    <property type="molecule type" value="Genomic_DNA"/>
</dbReference>
<organism evidence="1 2">
    <name type="scientific">Ruminococcus albus SY3</name>
    <dbReference type="NCBI Taxonomy" id="1341156"/>
    <lineage>
        <taxon>Bacteria</taxon>
        <taxon>Bacillati</taxon>
        <taxon>Bacillota</taxon>
        <taxon>Clostridia</taxon>
        <taxon>Eubacteriales</taxon>
        <taxon>Oscillospiraceae</taxon>
        <taxon>Ruminococcus</taxon>
    </lineage>
</organism>
<dbReference type="AlphaFoldDB" id="A0A011V697"/>
<accession>A0A011V697</accession>